<comment type="caution">
    <text evidence="1">The sequence shown here is derived from an EMBL/GenBank/DDBJ whole genome shotgun (WGS) entry which is preliminary data.</text>
</comment>
<dbReference type="Proteomes" id="UP000740605">
    <property type="component" value="Unassembled WGS sequence"/>
</dbReference>
<organism evidence="1 2">
    <name type="scientific">Microbacterium flavum</name>
    <dbReference type="NCBI Taxonomy" id="415216"/>
    <lineage>
        <taxon>Bacteria</taxon>
        <taxon>Bacillati</taxon>
        <taxon>Actinomycetota</taxon>
        <taxon>Actinomycetes</taxon>
        <taxon>Micrococcales</taxon>
        <taxon>Microbacteriaceae</taxon>
        <taxon>Microbacterium</taxon>
    </lineage>
</organism>
<dbReference type="RefSeq" id="WP_215487069.1">
    <property type="nucleotide sequence ID" value="NZ_BAAAPJ010000005.1"/>
</dbReference>
<evidence type="ECO:0000313" key="2">
    <source>
        <dbReference type="Proteomes" id="UP000740605"/>
    </source>
</evidence>
<accession>A0ABS5XTG7</accession>
<evidence type="ECO:0000313" key="1">
    <source>
        <dbReference type="EMBL" id="MBT8797828.1"/>
    </source>
</evidence>
<sequence length="108" mass="11389">MSREEHAREGALAAASRGSFPSLVLALTPARLHVLGRKSTGLVGGWKNLEPVAHIDRSNLSVSKKRHGTVLIIGLTDTTTGKVLEVEAQNVGGLGLKDLIGDIEGDQQ</sequence>
<dbReference type="EMBL" id="JAFLHG010000005">
    <property type="protein sequence ID" value="MBT8797828.1"/>
    <property type="molecule type" value="Genomic_DNA"/>
</dbReference>
<protein>
    <submittedName>
        <fullName evidence="1">Uncharacterized protein</fullName>
    </submittedName>
</protein>
<gene>
    <name evidence="1" type="ORF">J0P97_07055</name>
</gene>
<reference evidence="1 2" key="1">
    <citation type="submission" date="2021-03" db="EMBL/GenBank/DDBJ databases">
        <title>Microbacterium pauli sp. nov., isolated from microfiltered milk.</title>
        <authorList>
            <person name="Bellassi P."/>
            <person name="Fontana A."/>
            <person name="Callegari M.L."/>
            <person name="Lorenzo M."/>
            <person name="Cappa F."/>
        </authorList>
    </citation>
    <scope>NUCLEOTIDE SEQUENCE [LARGE SCALE GENOMIC DNA]</scope>
    <source>
        <strain evidence="1 2">DSM 18909</strain>
    </source>
</reference>
<name>A0ABS5XTG7_9MICO</name>
<keyword evidence="2" id="KW-1185">Reference proteome</keyword>
<proteinExistence type="predicted"/>